<gene>
    <name evidence="1" type="ORF">K458DRAFT_82314</name>
</gene>
<dbReference type="Proteomes" id="UP000799291">
    <property type="component" value="Unassembled WGS sequence"/>
</dbReference>
<organism evidence="1 2">
    <name type="scientific">Lentithecium fluviatile CBS 122367</name>
    <dbReference type="NCBI Taxonomy" id="1168545"/>
    <lineage>
        <taxon>Eukaryota</taxon>
        <taxon>Fungi</taxon>
        <taxon>Dikarya</taxon>
        <taxon>Ascomycota</taxon>
        <taxon>Pezizomycotina</taxon>
        <taxon>Dothideomycetes</taxon>
        <taxon>Pleosporomycetidae</taxon>
        <taxon>Pleosporales</taxon>
        <taxon>Massarineae</taxon>
        <taxon>Lentitheciaceae</taxon>
        <taxon>Lentithecium</taxon>
    </lineage>
</organism>
<reference evidence="1" key="1">
    <citation type="journal article" date="2020" name="Stud. Mycol.">
        <title>101 Dothideomycetes genomes: a test case for predicting lifestyles and emergence of pathogens.</title>
        <authorList>
            <person name="Haridas S."/>
            <person name="Albert R."/>
            <person name="Binder M."/>
            <person name="Bloem J."/>
            <person name="Labutti K."/>
            <person name="Salamov A."/>
            <person name="Andreopoulos B."/>
            <person name="Baker S."/>
            <person name="Barry K."/>
            <person name="Bills G."/>
            <person name="Bluhm B."/>
            <person name="Cannon C."/>
            <person name="Castanera R."/>
            <person name="Culley D."/>
            <person name="Daum C."/>
            <person name="Ezra D."/>
            <person name="Gonzalez J."/>
            <person name="Henrissat B."/>
            <person name="Kuo A."/>
            <person name="Liang C."/>
            <person name="Lipzen A."/>
            <person name="Lutzoni F."/>
            <person name="Magnuson J."/>
            <person name="Mondo S."/>
            <person name="Nolan M."/>
            <person name="Ohm R."/>
            <person name="Pangilinan J."/>
            <person name="Park H.-J."/>
            <person name="Ramirez L."/>
            <person name="Alfaro M."/>
            <person name="Sun H."/>
            <person name="Tritt A."/>
            <person name="Yoshinaga Y."/>
            <person name="Zwiers L.-H."/>
            <person name="Turgeon B."/>
            <person name="Goodwin S."/>
            <person name="Spatafora J."/>
            <person name="Crous P."/>
            <person name="Grigoriev I."/>
        </authorList>
    </citation>
    <scope>NUCLEOTIDE SEQUENCE</scope>
    <source>
        <strain evidence="1">CBS 122367</strain>
    </source>
</reference>
<dbReference type="AlphaFoldDB" id="A0A6G1ISX0"/>
<evidence type="ECO:0000313" key="1">
    <source>
        <dbReference type="EMBL" id="KAF2681198.1"/>
    </source>
</evidence>
<accession>A0A6G1ISX0</accession>
<keyword evidence="2" id="KW-1185">Reference proteome</keyword>
<proteinExistence type="predicted"/>
<dbReference type="EMBL" id="MU005592">
    <property type="protein sequence ID" value="KAF2681198.1"/>
    <property type="molecule type" value="Genomic_DNA"/>
</dbReference>
<sequence>MSGSQCRLGRCYLQAAVTPSGSRLASAVPTLKLGQHARWPYSTISKVLTPSSFEAGKPVLDG</sequence>
<protein>
    <submittedName>
        <fullName evidence="1">Uncharacterized protein</fullName>
    </submittedName>
</protein>
<name>A0A6G1ISX0_9PLEO</name>
<evidence type="ECO:0000313" key="2">
    <source>
        <dbReference type="Proteomes" id="UP000799291"/>
    </source>
</evidence>